<protein>
    <submittedName>
        <fullName evidence="2">VWA domain-containing protein</fullName>
    </submittedName>
</protein>
<keyword evidence="3" id="KW-1185">Reference proteome</keyword>
<proteinExistence type="predicted"/>
<evidence type="ECO:0000313" key="3">
    <source>
        <dbReference type="Proteomes" id="UP000261174"/>
    </source>
</evidence>
<dbReference type="EMBL" id="QTJV01000008">
    <property type="protein sequence ID" value="RFM32958.1"/>
    <property type="molecule type" value="Genomic_DNA"/>
</dbReference>
<dbReference type="PANTHER" id="PTHR35023:SF1">
    <property type="entry name" value="MG-PROTOPORPHYRIN IX CHELATASE"/>
    <property type="match status" value="1"/>
</dbReference>
<accession>A0A3E1NYY2</accession>
<evidence type="ECO:0000313" key="2">
    <source>
        <dbReference type="EMBL" id="RFM32958.1"/>
    </source>
</evidence>
<gene>
    <name evidence="2" type="ORF">DXN04_21215</name>
</gene>
<dbReference type="Proteomes" id="UP000261174">
    <property type="component" value="Unassembled WGS sequence"/>
</dbReference>
<dbReference type="Pfam" id="PF13519">
    <property type="entry name" value="VWA_2"/>
    <property type="match status" value="1"/>
</dbReference>
<dbReference type="InterPro" id="IPR052989">
    <property type="entry name" value="Mg-chelatase_DI-like"/>
</dbReference>
<dbReference type="InterPro" id="IPR002035">
    <property type="entry name" value="VWF_A"/>
</dbReference>
<organism evidence="2 3">
    <name type="scientific">Chitinophaga silvisoli</name>
    <dbReference type="NCBI Taxonomy" id="2291814"/>
    <lineage>
        <taxon>Bacteria</taxon>
        <taxon>Pseudomonadati</taxon>
        <taxon>Bacteroidota</taxon>
        <taxon>Chitinophagia</taxon>
        <taxon>Chitinophagales</taxon>
        <taxon>Chitinophagaceae</taxon>
        <taxon>Chitinophaga</taxon>
    </lineage>
</organism>
<evidence type="ECO:0000259" key="1">
    <source>
        <dbReference type="Pfam" id="PF13519"/>
    </source>
</evidence>
<dbReference type="AlphaFoldDB" id="A0A3E1NYY2"/>
<sequence>MIRDRQIAYIKGIIAQTIAQHQHKRLRYGAVALTQGDAQLVSHYTTDTDLFIQSISRLPSGGKTNLKAGLQLAAQMQPSDRTQLYIFTDGKINAGGSLQESALYFKQHLRGLGATTVVNIESGFVKLGRAAELAKVIGATYLHL</sequence>
<dbReference type="PANTHER" id="PTHR35023">
    <property type="entry name" value="CHELATASE-RELATED"/>
    <property type="match status" value="1"/>
</dbReference>
<dbReference type="InterPro" id="IPR036465">
    <property type="entry name" value="vWFA_dom_sf"/>
</dbReference>
<name>A0A3E1NYY2_9BACT</name>
<dbReference type="SUPFAM" id="SSF53300">
    <property type="entry name" value="vWA-like"/>
    <property type="match status" value="1"/>
</dbReference>
<feature type="domain" description="VWFA" evidence="1">
    <location>
        <begin position="8"/>
        <end position="91"/>
    </location>
</feature>
<reference evidence="2 3" key="1">
    <citation type="submission" date="2018-08" db="EMBL/GenBank/DDBJ databases">
        <title>Chitinophaga sp. K20C18050901, a novel bacterium isolated from forest soil.</title>
        <authorList>
            <person name="Wang C."/>
        </authorList>
    </citation>
    <scope>NUCLEOTIDE SEQUENCE [LARGE SCALE GENOMIC DNA]</scope>
    <source>
        <strain evidence="2 3">K20C18050901</strain>
    </source>
</reference>
<comment type="caution">
    <text evidence="2">The sequence shown here is derived from an EMBL/GenBank/DDBJ whole genome shotgun (WGS) entry which is preliminary data.</text>
</comment>
<dbReference type="Gene3D" id="3.40.50.410">
    <property type="entry name" value="von Willebrand factor, type A domain"/>
    <property type="match status" value="1"/>
</dbReference>